<dbReference type="Proteomes" id="UP000518300">
    <property type="component" value="Unassembled WGS sequence"/>
</dbReference>
<keyword evidence="3" id="KW-1185">Reference proteome</keyword>
<sequence>MTDAAELMRDIRESLWDLDARLLDHPFLTALERGELREEALRSIAALWEQAIVSDLRAAAMMVQRFGHTAARDFLNGVLQIEFAALDGLRPMLQKFGLSREEVARYEPSFEGMAFSLQMAWLAAFGSAAEFAVMLLASGPTWEANCARMGRALRARYGFTEQETAFLERELGAEVFSMEKFALPIIQEGLDEGVEPHRLFRAARYAVVSVTMLWDAMLAANQPGAHEQAGAGWT</sequence>
<evidence type="ECO:0000313" key="2">
    <source>
        <dbReference type="EMBL" id="NMO15189.1"/>
    </source>
</evidence>
<accession>A0A848L8P6</accession>
<organism evidence="2 3">
    <name type="scientific">Pyxidicoccus fallax</name>
    <dbReference type="NCBI Taxonomy" id="394095"/>
    <lineage>
        <taxon>Bacteria</taxon>
        <taxon>Pseudomonadati</taxon>
        <taxon>Myxococcota</taxon>
        <taxon>Myxococcia</taxon>
        <taxon>Myxococcales</taxon>
        <taxon>Cystobacterineae</taxon>
        <taxon>Myxococcaceae</taxon>
        <taxon>Pyxidicoccus</taxon>
    </lineage>
</organism>
<reference evidence="2 3" key="1">
    <citation type="submission" date="2020-04" db="EMBL/GenBank/DDBJ databases">
        <title>Draft genome of Pyxidicoccus fallax type strain.</title>
        <authorList>
            <person name="Whitworth D.E."/>
        </authorList>
    </citation>
    <scope>NUCLEOTIDE SEQUENCE [LARGE SCALE GENOMIC DNA]</scope>
    <source>
        <strain evidence="2 3">DSM 14698</strain>
    </source>
</reference>
<dbReference type="SUPFAM" id="SSF48613">
    <property type="entry name" value="Heme oxygenase-like"/>
    <property type="match status" value="1"/>
</dbReference>
<comment type="caution">
    <text evidence="2">The sequence shown here is derived from an EMBL/GenBank/DDBJ whole genome shotgun (WGS) entry which is preliminary data.</text>
</comment>
<dbReference type="RefSeq" id="WP_169344484.1">
    <property type="nucleotide sequence ID" value="NZ_JABBJJ010000034.1"/>
</dbReference>
<feature type="domain" description="Thiaminase-2/PQQC" evidence="1">
    <location>
        <begin position="21"/>
        <end position="155"/>
    </location>
</feature>
<gene>
    <name evidence="2" type="ORF">HG543_10015</name>
</gene>
<dbReference type="InterPro" id="IPR016084">
    <property type="entry name" value="Haem_Oase-like_multi-hlx"/>
</dbReference>
<protein>
    <recommendedName>
        <fullName evidence="1">Thiaminase-2/PQQC domain-containing protein</fullName>
    </recommendedName>
</protein>
<dbReference type="EMBL" id="JABBJJ010000034">
    <property type="protein sequence ID" value="NMO15189.1"/>
    <property type="molecule type" value="Genomic_DNA"/>
</dbReference>
<dbReference type="Gene3D" id="1.20.910.10">
    <property type="entry name" value="Heme oxygenase-like"/>
    <property type="match status" value="1"/>
</dbReference>
<dbReference type="InterPro" id="IPR004305">
    <property type="entry name" value="Thiaminase-2/PQQC"/>
</dbReference>
<dbReference type="Pfam" id="PF03070">
    <property type="entry name" value="TENA_THI-4"/>
    <property type="match status" value="1"/>
</dbReference>
<evidence type="ECO:0000313" key="3">
    <source>
        <dbReference type="Proteomes" id="UP000518300"/>
    </source>
</evidence>
<evidence type="ECO:0000259" key="1">
    <source>
        <dbReference type="Pfam" id="PF03070"/>
    </source>
</evidence>
<dbReference type="AlphaFoldDB" id="A0A848L8P6"/>
<name>A0A848L8P6_9BACT</name>
<proteinExistence type="predicted"/>